<dbReference type="InterPro" id="IPR018034">
    <property type="entry name" value="Kri1"/>
</dbReference>
<dbReference type="AlphaFoldDB" id="E2BWS7"/>
<dbReference type="InterPro" id="IPR024626">
    <property type="entry name" value="Kri1-like_C"/>
</dbReference>
<dbReference type="GO" id="GO:0000447">
    <property type="term" value="P:endonucleolytic cleavage in ITS1 to separate SSU-rRNA from 5.8S rRNA and LSU-rRNA from tricistronic rRNA transcript (SSU-rRNA, 5.8S rRNA, LSU-rRNA)"/>
    <property type="evidence" value="ECO:0007669"/>
    <property type="project" value="TreeGrafter"/>
</dbReference>
<dbReference type="GO" id="GO:0005730">
    <property type="term" value="C:nucleolus"/>
    <property type="evidence" value="ECO:0007669"/>
    <property type="project" value="TreeGrafter"/>
</dbReference>
<dbReference type="EMBL" id="GL451188">
    <property type="protein sequence ID" value="EFN79791.1"/>
    <property type="molecule type" value="Genomic_DNA"/>
</dbReference>
<dbReference type="PhylomeDB" id="E2BWS7"/>
<dbReference type="GO" id="GO:0030686">
    <property type="term" value="C:90S preribosome"/>
    <property type="evidence" value="ECO:0007669"/>
    <property type="project" value="TreeGrafter"/>
</dbReference>
<feature type="region of interest" description="Disordered" evidence="3">
    <location>
        <begin position="298"/>
        <end position="332"/>
    </location>
</feature>
<evidence type="ECO:0000256" key="2">
    <source>
        <dbReference type="ARBA" id="ARBA00017294"/>
    </source>
</evidence>
<dbReference type="Pfam" id="PF12936">
    <property type="entry name" value="Kri1_C"/>
    <property type="match status" value="1"/>
</dbReference>
<evidence type="ECO:0000313" key="6">
    <source>
        <dbReference type="Proteomes" id="UP000008237"/>
    </source>
</evidence>
<feature type="compositionally biased region" description="Basic and acidic residues" evidence="3">
    <location>
        <begin position="160"/>
        <end position="172"/>
    </location>
</feature>
<dbReference type="STRING" id="610380.E2BWS7"/>
<gene>
    <name evidence="5" type="ORF">EAI_10997</name>
</gene>
<feature type="domain" description="Kri1-like C-terminal" evidence="4">
    <location>
        <begin position="493"/>
        <end position="579"/>
    </location>
</feature>
<feature type="compositionally biased region" description="Acidic residues" evidence="3">
    <location>
        <begin position="45"/>
        <end position="62"/>
    </location>
</feature>
<dbReference type="KEGG" id="hst:105187415"/>
<sequence length="780" mass="92976">MSTLFEGDNSDSDEDIKINSEYAKDYNNWRQKEELNKLKTKYEEVITEDSSLSDDDEDDENIENPQFDKEFYKTLAYLKKKDPCIYDESVKFFDTIDESECIGPKNKKEKKSKKKKAVFLRDYERKIIMEGHGQFSSSENEDNTKENDKIKISTYMEEQQEMKNDFKHALKEDTDEDTDFLKPKQKTEDDNQEEENSYKKWLKGQQLEIDPQKQEELKSLRDFWTNPDLDPNEKFLRDYILNNKYMDKESSDTELDYDQIAHDSDKNLSEDEMNIKKQEEFEHKYNFRFEEPDQEFIKRYPRTMENTMRKKDTRRAQKRAEVRQRKEEEKRQKVEELKQLKALKRKEMEEKIEKLKEITGNNDIRFDSVDFDADFDPNEYDRKMKEIFNEEYYAGAEGDVKPEFPDIDEELDIEGTWDDYDPSAYEIDIENTPHEEPYCEDADFNMDADYDGSQNLQSELIKSIRKRKKKRGSKFAALIAKEKPKFDPKQFPSYEEYFDQYYSMDYEDMIGDLPCRFKYRKVVPNDYGLSVPEILMADDKELNKWCSLKRALQHKSEDLEMQEIRSYKQKASNEMLKRKILSSLFTESEKQEDEHVDDQTSDNTGGKKRRRKKKTKNNVDSTNTNTILEEKIIKIIENNTQNNSHNIKNDIEQDKDTQQKSIASKNKHKRKNKLRVDDDDPKPKKIKTDNVKKERSQVNKKIEENNEGTVPADKTAVIQTKRNKMKEKRNLQLNKAKSNKRKSNSDSIDPMMSLNAERLKTYGINAKKFKNKLKYGKKKF</sequence>
<dbReference type="PANTHER" id="PTHR14490">
    <property type="entry name" value="ZINC FINGER, ZZ TYPE"/>
    <property type="match status" value="1"/>
</dbReference>
<dbReference type="OMA" id="WDNYDPR"/>
<dbReference type="InParanoid" id="E2BWS7"/>
<name>E2BWS7_HARSA</name>
<organism evidence="6">
    <name type="scientific">Harpegnathos saltator</name>
    <name type="common">Jerdon's jumping ant</name>
    <dbReference type="NCBI Taxonomy" id="610380"/>
    <lineage>
        <taxon>Eukaryota</taxon>
        <taxon>Metazoa</taxon>
        <taxon>Ecdysozoa</taxon>
        <taxon>Arthropoda</taxon>
        <taxon>Hexapoda</taxon>
        <taxon>Insecta</taxon>
        <taxon>Pterygota</taxon>
        <taxon>Neoptera</taxon>
        <taxon>Endopterygota</taxon>
        <taxon>Hymenoptera</taxon>
        <taxon>Apocrita</taxon>
        <taxon>Aculeata</taxon>
        <taxon>Formicoidea</taxon>
        <taxon>Formicidae</taxon>
        <taxon>Ponerinae</taxon>
        <taxon>Ponerini</taxon>
        <taxon>Harpegnathos</taxon>
    </lineage>
</organism>
<feature type="region of interest" description="Disordered" evidence="3">
    <location>
        <begin position="44"/>
        <end position="65"/>
    </location>
</feature>
<evidence type="ECO:0000256" key="3">
    <source>
        <dbReference type="SAM" id="MobiDB-lite"/>
    </source>
</evidence>
<feature type="compositionally biased region" description="Basic residues" evidence="3">
    <location>
        <begin position="606"/>
        <end position="616"/>
    </location>
</feature>
<comment type="similarity">
    <text evidence="1">Belongs to the KRI1 family.</text>
</comment>
<evidence type="ECO:0000256" key="1">
    <source>
        <dbReference type="ARBA" id="ARBA00007473"/>
    </source>
</evidence>
<feature type="compositionally biased region" description="Basic and acidic residues" evidence="3">
    <location>
        <begin position="681"/>
        <end position="704"/>
    </location>
</feature>
<keyword evidence="6" id="KW-1185">Reference proteome</keyword>
<dbReference type="Proteomes" id="UP000008237">
    <property type="component" value="Unassembled WGS sequence"/>
</dbReference>
<dbReference type="FunCoup" id="E2BWS7">
    <property type="interactions" value="541"/>
</dbReference>
<feature type="compositionally biased region" description="Basic and acidic residues" evidence="3">
    <location>
        <begin position="179"/>
        <end position="189"/>
    </location>
</feature>
<feature type="region of interest" description="Disordered" evidence="3">
    <location>
        <begin position="643"/>
        <end position="750"/>
    </location>
</feature>
<evidence type="ECO:0000313" key="5">
    <source>
        <dbReference type="EMBL" id="EFN79791.1"/>
    </source>
</evidence>
<dbReference type="OrthoDB" id="10252032at2759"/>
<accession>E2BWS7</accession>
<feature type="region of interest" description="Disordered" evidence="3">
    <location>
        <begin position="159"/>
        <end position="207"/>
    </location>
</feature>
<evidence type="ECO:0000259" key="4">
    <source>
        <dbReference type="Pfam" id="PF12936"/>
    </source>
</evidence>
<feature type="compositionally biased region" description="Basic and acidic residues" evidence="3">
    <location>
        <begin position="647"/>
        <end position="658"/>
    </location>
</feature>
<protein>
    <recommendedName>
        <fullName evidence="2">Protein KRI1 homolog</fullName>
    </recommendedName>
</protein>
<proteinExistence type="inferred from homology"/>
<feature type="region of interest" description="Disordered" evidence="3">
    <location>
        <begin position="130"/>
        <end position="149"/>
    </location>
</feature>
<dbReference type="Pfam" id="PF05178">
    <property type="entry name" value="Kri1"/>
    <property type="match status" value="1"/>
</dbReference>
<reference evidence="5 6" key="1">
    <citation type="journal article" date="2010" name="Science">
        <title>Genomic comparison of the ants Camponotus floridanus and Harpegnathos saltator.</title>
        <authorList>
            <person name="Bonasio R."/>
            <person name="Zhang G."/>
            <person name="Ye C."/>
            <person name="Mutti N.S."/>
            <person name="Fang X."/>
            <person name="Qin N."/>
            <person name="Donahue G."/>
            <person name="Yang P."/>
            <person name="Li Q."/>
            <person name="Li C."/>
            <person name="Zhang P."/>
            <person name="Huang Z."/>
            <person name="Berger S.L."/>
            <person name="Reinberg D."/>
            <person name="Wang J."/>
            <person name="Liebig J."/>
        </authorList>
    </citation>
    <scope>NUCLEOTIDE SEQUENCE [LARGE SCALE GENOMIC DNA]</scope>
    <source>
        <strain evidence="5 6">R22 G/1</strain>
    </source>
</reference>
<dbReference type="PANTHER" id="PTHR14490:SF5">
    <property type="entry name" value="PROTEIN KRI1 HOMOLOG"/>
    <property type="match status" value="1"/>
</dbReference>
<feature type="compositionally biased region" description="Basic and acidic residues" evidence="3">
    <location>
        <begin position="307"/>
        <end position="332"/>
    </location>
</feature>
<feature type="region of interest" description="Disordered" evidence="3">
    <location>
        <begin position="587"/>
        <end position="622"/>
    </location>
</feature>